<proteinExistence type="predicted"/>
<reference evidence="1" key="5">
    <citation type="journal article" date="2021" name="G3 (Bethesda)">
        <title>Aegilops tauschii genome assembly Aet v5.0 features greater sequence contiguity and improved annotation.</title>
        <authorList>
            <person name="Wang L."/>
            <person name="Zhu T."/>
            <person name="Rodriguez J.C."/>
            <person name="Deal K.R."/>
            <person name="Dubcovsky J."/>
            <person name="McGuire P.E."/>
            <person name="Lux T."/>
            <person name="Spannagl M."/>
            <person name="Mayer K.F.X."/>
            <person name="Baldrich P."/>
            <person name="Meyers B.C."/>
            <person name="Huo N."/>
            <person name="Gu Y.Q."/>
            <person name="Zhou H."/>
            <person name="Devos K.M."/>
            <person name="Bennetzen J.L."/>
            <person name="Unver T."/>
            <person name="Budak H."/>
            <person name="Gulick P.J."/>
            <person name="Galiba G."/>
            <person name="Kalapos B."/>
            <person name="Nelson D.R."/>
            <person name="Li P."/>
            <person name="You F.M."/>
            <person name="Luo M.C."/>
            <person name="Dvorak J."/>
        </authorList>
    </citation>
    <scope>NUCLEOTIDE SEQUENCE [LARGE SCALE GENOMIC DNA]</scope>
    <source>
        <strain evidence="1">cv. AL8/78</strain>
    </source>
</reference>
<evidence type="ECO:0000313" key="1">
    <source>
        <dbReference type="EnsemblPlants" id="AET2Gv20976600.5"/>
    </source>
</evidence>
<reference evidence="2" key="1">
    <citation type="journal article" date="2014" name="Science">
        <title>Ancient hybridizations among the ancestral genomes of bread wheat.</title>
        <authorList>
            <consortium name="International Wheat Genome Sequencing Consortium,"/>
            <person name="Marcussen T."/>
            <person name="Sandve S.R."/>
            <person name="Heier L."/>
            <person name="Spannagl M."/>
            <person name="Pfeifer M."/>
            <person name="Jakobsen K.S."/>
            <person name="Wulff B.B."/>
            <person name="Steuernagel B."/>
            <person name="Mayer K.F."/>
            <person name="Olsen O.A."/>
        </authorList>
    </citation>
    <scope>NUCLEOTIDE SEQUENCE [LARGE SCALE GENOMIC DNA]</scope>
    <source>
        <strain evidence="2">cv. AL8/78</strain>
    </source>
</reference>
<keyword evidence="2" id="KW-1185">Reference proteome</keyword>
<reference evidence="1" key="4">
    <citation type="submission" date="2019-03" db="UniProtKB">
        <authorList>
            <consortium name="EnsemblPlants"/>
        </authorList>
    </citation>
    <scope>IDENTIFICATION</scope>
</reference>
<sequence>TQVSEGCSVYALAVAERLLQAVDAQHQALNILGQALAAKVTI</sequence>
<dbReference type="AlphaFoldDB" id="A0A453CVQ7"/>
<organism evidence="1 2">
    <name type="scientific">Aegilops tauschii subsp. strangulata</name>
    <name type="common">Goatgrass</name>
    <dbReference type="NCBI Taxonomy" id="200361"/>
    <lineage>
        <taxon>Eukaryota</taxon>
        <taxon>Viridiplantae</taxon>
        <taxon>Streptophyta</taxon>
        <taxon>Embryophyta</taxon>
        <taxon>Tracheophyta</taxon>
        <taxon>Spermatophyta</taxon>
        <taxon>Magnoliopsida</taxon>
        <taxon>Liliopsida</taxon>
        <taxon>Poales</taxon>
        <taxon>Poaceae</taxon>
        <taxon>BOP clade</taxon>
        <taxon>Pooideae</taxon>
        <taxon>Triticodae</taxon>
        <taxon>Triticeae</taxon>
        <taxon>Triticinae</taxon>
        <taxon>Aegilops</taxon>
    </lineage>
</organism>
<evidence type="ECO:0000313" key="2">
    <source>
        <dbReference type="Proteomes" id="UP000015105"/>
    </source>
</evidence>
<dbReference type="EnsemblPlants" id="AET2Gv20976600.5">
    <property type="protein sequence ID" value="AET2Gv20976600.5"/>
    <property type="gene ID" value="AET2Gv20976600"/>
</dbReference>
<protein>
    <submittedName>
        <fullName evidence="1">Uncharacterized protein</fullName>
    </submittedName>
</protein>
<reference evidence="2" key="2">
    <citation type="journal article" date="2017" name="Nat. Plants">
        <title>The Aegilops tauschii genome reveals multiple impacts of transposons.</title>
        <authorList>
            <person name="Zhao G."/>
            <person name="Zou C."/>
            <person name="Li K."/>
            <person name="Wang K."/>
            <person name="Li T."/>
            <person name="Gao L."/>
            <person name="Zhang X."/>
            <person name="Wang H."/>
            <person name="Yang Z."/>
            <person name="Liu X."/>
            <person name="Jiang W."/>
            <person name="Mao L."/>
            <person name="Kong X."/>
            <person name="Jiao Y."/>
            <person name="Jia J."/>
        </authorList>
    </citation>
    <scope>NUCLEOTIDE SEQUENCE [LARGE SCALE GENOMIC DNA]</scope>
    <source>
        <strain evidence="2">cv. AL8/78</strain>
    </source>
</reference>
<dbReference type="Proteomes" id="UP000015105">
    <property type="component" value="Chromosome 2D"/>
</dbReference>
<accession>A0A453CVQ7</accession>
<reference evidence="1" key="3">
    <citation type="journal article" date="2017" name="Nature">
        <title>Genome sequence of the progenitor of the wheat D genome Aegilops tauschii.</title>
        <authorList>
            <person name="Luo M.C."/>
            <person name="Gu Y.Q."/>
            <person name="Puiu D."/>
            <person name="Wang H."/>
            <person name="Twardziok S.O."/>
            <person name="Deal K.R."/>
            <person name="Huo N."/>
            <person name="Zhu T."/>
            <person name="Wang L."/>
            <person name="Wang Y."/>
            <person name="McGuire P.E."/>
            <person name="Liu S."/>
            <person name="Long H."/>
            <person name="Ramasamy R.K."/>
            <person name="Rodriguez J.C."/>
            <person name="Van S.L."/>
            <person name="Yuan L."/>
            <person name="Wang Z."/>
            <person name="Xia Z."/>
            <person name="Xiao L."/>
            <person name="Anderson O.D."/>
            <person name="Ouyang S."/>
            <person name="Liang Y."/>
            <person name="Zimin A.V."/>
            <person name="Pertea G."/>
            <person name="Qi P."/>
            <person name="Bennetzen J.L."/>
            <person name="Dai X."/>
            <person name="Dawson M.W."/>
            <person name="Muller H.G."/>
            <person name="Kugler K."/>
            <person name="Rivarola-Duarte L."/>
            <person name="Spannagl M."/>
            <person name="Mayer K.F.X."/>
            <person name="Lu F.H."/>
            <person name="Bevan M.W."/>
            <person name="Leroy P."/>
            <person name="Li P."/>
            <person name="You F.M."/>
            <person name="Sun Q."/>
            <person name="Liu Z."/>
            <person name="Lyons E."/>
            <person name="Wicker T."/>
            <person name="Salzberg S.L."/>
            <person name="Devos K.M."/>
            <person name="Dvorak J."/>
        </authorList>
    </citation>
    <scope>NUCLEOTIDE SEQUENCE [LARGE SCALE GENOMIC DNA]</scope>
    <source>
        <strain evidence="1">cv. AL8/78</strain>
    </source>
</reference>
<name>A0A453CVQ7_AEGTS</name>
<dbReference type="Gramene" id="AET2Gv20976600.5">
    <property type="protein sequence ID" value="AET2Gv20976600.5"/>
    <property type="gene ID" value="AET2Gv20976600"/>
</dbReference>